<dbReference type="InterPro" id="IPR046815">
    <property type="entry name" value="P2RX7_C"/>
</dbReference>
<comment type="caution">
    <text evidence="2">The sequence shown here is derived from an EMBL/GenBank/DDBJ whole genome shotgun (WGS) entry which is preliminary data.</text>
</comment>
<dbReference type="Pfam" id="PF20478">
    <property type="entry name" value="P2RX7_C"/>
    <property type="match status" value="1"/>
</dbReference>
<dbReference type="Proteomes" id="UP001519460">
    <property type="component" value="Unassembled WGS sequence"/>
</dbReference>
<evidence type="ECO:0000259" key="1">
    <source>
        <dbReference type="Pfam" id="PF20478"/>
    </source>
</evidence>
<feature type="domain" description="P2X purinoreceptor 7 intracellular" evidence="1">
    <location>
        <begin position="17"/>
        <end position="71"/>
    </location>
</feature>
<dbReference type="PANTHER" id="PTHR36981">
    <property type="entry name" value="ZGC:195170"/>
    <property type="match status" value="1"/>
</dbReference>
<gene>
    <name evidence="2" type="ORF">BaRGS_00008971</name>
</gene>
<organism evidence="2 3">
    <name type="scientific">Batillaria attramentaria</name>
    <dbReference type="NCBI Taxonomy" id="370345"/>
    <lineage>
        <taxon>Eukaryota</taxon>
        <taxon>Metazoa</taxon>
        <taxon>Spiralia</taxon>
        <taxon>Lophotrochozoa</taxon>
        <taxon>Mollusca</taxon>
        <taxon>Gastropoda</taxon>
        <taxon>Caenogastropoda</taxon>
        <taxon>Sorbeoconcha</taxon>
        <taxon>Cerithioidea</taxon>
        <taxon>Batillariidae</taxon>
        <taxon>Batillaria</taxon>
    </lineage>
</organism>
<dbReference type="PANTHER" id="PTHR36981:SF1">
    <property type="entry name" value="P2X PURINORECEPTOR 7 INTRACELLULAR DOMAIN-CONTAINING PROTEIN"/>
    <property type="match status" value="1"/>
</dbReference>
<evidence type="ECO:0000313" key="2">
    <source>
        <dbReference type="EMBL" id="KAK7499880.1"/>
    </source>
</evidence>
<dbReference type="EMBL" id="JACVVK020000041">
    <property type="protein sequence ID" value="KAK7499880.1"/>
    <property type="molecule type" value="Genomic_DNA"/>
</dbReference>
<keyword evidence="3" id="KW-1185">Reference proteome</keyword>
<dbReference type="AlphaFoldDB" id="A0ABD0LK36"/>
<protein>
    <recommendedName>
        <fullName evidence="1">P2X purinoreceptor 7 intracellular domain-containing protein</fullName>
    </recommendedName>
</protein>
<sequence length="79" mass="9206">MMLACKGNQTVAPLTLTNRQYRLAAYRQFVCWMLKGERLGKGKRIPIPSCVIERVRLEFPESDRSKYTGFKYASLEELF</sequence>
<accession>A0ABD0LK36</accession>
<reference evidence="2 3" key="1">
    <citation type="journal article" date="2023" name="Sci. Data">
        <title>Genome assembly of the Korean intertidal mud-creeper Batillaria attramentaria.</title>
        <authorList>
            <person name="Patra A.K."/>
            <person name="Ho P.T."/>
            <person name="Jun S."/>
            <person name="Lee S.J."/>
            <person name="Kim Y."/>
            <person name="Won Y.J."/>
        </authorList>
    </citation>
    <scope>NUCLEOTIDE SEQUENCE [LARGE SCALE GENOMIC DNA]</scope>
    <source>
        <strain evidence="2">Wonlab-2016</strain>
    </source>
</reference>
<name>A0ABD0LK36_9CAEN</name>
<proteinExistence type="predicted"/>
<evidence type="ECO:0000313" key="3">
    <source>
        <dbReference type="Proteomes" id="UP001519460"/>
    </source>
</evidence>